<keyword evidence="1" id="KW-0732">Signal</keyword>
<evidence type="ECO:0008006" key="4">
    <source>
        <dbReference type="Google" id="ProtNLM"/>
    </source>
</evidence>
<reference evidence="2 3" key="1">
    <citation type="submission" date="2016-10" db="EMBL/GenBank/DDBJ databases">
        <authorList>
            <person name="de Groot N.N."/>
        </authorList>
    </citation>
    <scope>NUCLEOTIDE SEQUENCE [LARGE SCALE GENOMIC DNA]</scope>
    <source>
        <strain evidence="2 3">DSM 17794</strain>
    </source>
</reference>
<feature type="chain" id="PRO_5011527342" description="Intein N-terminal splicing region" evidence="1">
    <location>
        <begin position="18"/>
        <end position="183"/>
    </location>
</feature>
<dbReference type="RefSeq" id="WP_093410693.1">
    <property type="nucleotide sequence ID" value="NZ_FOVL01000020.1"/>
</dbReference>
<dbReference type="Proteomes" id="UP000199153">
    <property type="component" value="Unassembled WGS sequence"/>
</dbReference>
<keyword evidence="3" id="KW-1185">Reference proteome</keyword>
<sequence length="183" mass="21055">MKNLIFYSLLVCFIATAQSQEITELEEARVFMNPVSEKIIAGEADEFTFSVKEEYTGEFMQNPIGFMMNNFNVLSLIDHLDKDYDSYLVSFRTTKGALNAEFDDEGELKRHRQSFKDVVLSRKIMADLYRDHKGWVAVGNKYIARGNGDKIKKAYYKIKLVNGNRSQTIKIEQQAEDGRLAID</sequence>
<protein>
    <recommendedName>
        <fullName evidence="4">Intein N-terminal splicing region</fullName>
    </recommendedName>
</protein>
<proteinExistence type="predicted"/>
<accession>A0A1I5C8Z1</accession>
<dbReference type="EMBL" id="FOVL01000020">
    <property type="protein sequence ID" value="SFN83294.1"/>
    <property type="molecule type" value="Genomic_DNA"/>
</dbReference>
<name>A0A1I5C8Z1_9FLAO</name>
<evidence type="ECO:0000256" key="1">
    <source>
        <dbReference type="SAM" id="SignalP"/>
    </source>
</evidence>
<evidence type="ECO:0000313" key="2">
    <source>
        <dbReference type="EMBL" id="SFN83294.1"/>
    </source>
</evidence>
<dbReference type="OrthoDB" id="668160at2"/>
<evidence type="ECO:0000313" key="3">
    <source>
        <dbReference type="Proteomes" id="UP000199153"/>
    </source>
</evidence>
<organism evidence="2 3">
    <name type="scientific">Salegentibacter flavus</name>
    <dbReference type="NCBI Taxonomy" id="287099"/>
    <lineage>
        <taxon>Bacteria</taxon>
        <taxon>Pseudomonadati</taxon>
        <taxon>Bacteroidota</taxon>
        <taxon>Flavobacteriia</taxon>
        <taxon>Flavobacteriales</taxon>
        <taxon>Flavobacteriaceae</taxon>
        <taxon>Salegentibacter</taxon>
    </lineage>
</organism>
<gene>
    <name evidence="2" type="ORF">SAMN05660413_02751</name>
</gene>
<dbReference type="AlphaFoldDB" id="A0A1I5C8Z1"/>
<feature type="signal peptide" evidence="1">
    <location>
        <begin position="1"/>
        <end position="17"/>
    </location>
</feature>